<evidence type="ECO:0000313" key="1">
    <source>
        <dbReference type="EMBL" id="WMV57879.1"/>
    </source>
</evidence>
<protein>
    <recommendedName>
        <fullName evidence="3">Reverse transcriptase</fullName>
    </recommendedName>
</protein>
<name>A0AAF0V5W9_SOLVR</name>
<dbReference type="Gene3D" id="3.30.70.270">
    <property type="match status" value="1"/>
</dbReference>
<dbReference type="InterPro" id="IPR050951">
    <property type="entry name" value="Retrovirus_Pol_polyprotein"/>
</dbReference>
<dbReference type="FunFam" id="3.30.70.270:FF:000020">
    <property type="entry name" value="Transposon Tf2-6 polyprotein-like Protein"/>
    <property type="match status" value="1"/>
</dbReference>
<keyword evidence="2" id="KW-1185">Reference proteome</keyword>
<gene>
    <name evidence="1" type="ORF">MTR67_051264</name>
</gene>
<evidence type="ECO:0008006" key="3">
    <source>
        <dbReference type="Google" id="ProtNLM"/>
    </source>
</evidence>
<reference evidence="1" key="1">
    <citation type="submission" date="2023-08" db="EMBL/GenBank/DDBJ databases">
        <title>A de novo genome assembly of Solanum verrucosum Schlechtendal, a Mexican diploid species geographically isolated from the other diploid A-genome species in potato relatives.</title>
        <authorList>
            <person name="Hosaka K."/>
        </authorList>
    </citation>
    <scope>NUCLEOTIDE SEQUENCE</scope>
    <source>
        <tissue evidence="1">Young leaves</tissue>
    </source>
</reference>
<dbReference type="EMBL" id="CP133623">
    <property type="protein sequence ID" value="WMV57879.1"/>
    <property type="molecule type" value="Genomic_DNA"/>
</dbReference>
<dbReference type="AlphaFoldDB" id="A0AAF0V5W9"/>
<dbReference type="PANTHER" id="PTHR37984:SF5">
    <property type="entry name" value="PROTEIN NYNRIN-LIKE"/>
    <property type="match status" value="1"/>
</dbReference>
<organism evidence="1 2">
    <name type="scientific">Solanum verrucosum</name>
    <dbReference type="NCBI Taxonomy" id="315347"/>
    <lineage>
        <taxon>Eukaryota</taxon>
        <taxon>Viridiplantae</taxon>
        <taxon>Streptophyta</taxon>
        <taxon>Embryophyta</taxon>
        <taxon>Tracheophyta</taxon>
        <taxon>Spermatophyta</taxon>
        <taxon>Magnoliopsida</taxon>
        <taxon>eudicotyledons</taxon>
        <taxon>Gunneridae</taxon>
        <taxon>Pentapetalae</taxon>
        <taxon>asterids</taxon>
        <taxon>lamiids</taxon>
        <taxon>Solanales</taxon>
        <taxon>Solanaceae</taxon>
        <taxon>Solanoideae</taxon>
        <taxon>Solaneae</taxon>
        <taxon>Solanum</taxon>
    </lineage>
</organism>
<proteinExistence type="predicted"/>
<dbReference type="InterPro" id="IPR043128">
    <property type="entry name" value="Rev_trsase/Diguanyl_cyclase"/>
</dbReference>
<feature type="non-terminal residue" evidence="1">
    <location>
        <position position="1"/>
    </location>
</feature>
<dbReference type="InterPro" id="IPR043502">
    <property type="entry name" value="DNA/RNA_pol_sf"/>
</dbReference>
<dbReference type="Proteomes" id="UP001234989">
    <property type="component" value="Chromosome 12"/>
</dbReference>
<dbReference type="SUPFAM" id="SSF56672">
    <property type="entry name" value="DNA/RNA polymerases"/>
    <property type="match status" value="1"/>
</dbReference>
<sequence>SFLGSVGYYRRFVEGFSSISIALTKLTQKTTKFQWFEACEKIFQELKTRLTTTLILILPESTQGFVIHPELD</sequence>
<evidence type="ECO:0000313" key="2">
    <source>
        <dbReference type="Proteomes" id="UP001234989"/>
    </source>
</evidence>
<dbReference type="PANTHER" id="PTHR37984">
    <property type="entry name" value="PROTEIN CBG26694"/>
    <property type="match status" value="1"/>
</dbReference>
<accession>A0AAF0V5W9</accession>